<feature type="compositionally biased region" description="Polar residues" evidence="1">
    <location>
        <begin position="203"/>
        <end position="213"/>
    </location>
</feature>
<proteinExistence type="predicted"/>
<sequence>KKDNCGCAKISKLGGKRKPFMMPYHKIKSNYYFYNKYISDANKNPNPVTLYPKTQNTIKLVCDDHWKCTPVPLERELRDIPYRFSYAPPYVVDQIHETKSIKTSDDPMICNILRNINANRKSEDSNALLKKILGVQPEKYESLQAASGESAGEVLHRSSPSPNPPDKVMKSDSHSENTLKDKPSLYKAGLSFSKSYTLSRQTARSSISFNPQMQRAVMPRKKTSKKVSKASRESQIPQAPKLPPYHKYLLEGYKYEMIPITPCRFHSLKKINSILKRFETAGGDGALEYHFETPKAPVNVDELLPIPRLVDAFGQWKKYEEENSSPWTRALNDSRLKRMA</sequence>
<feature type="region of interest" description="Disordered" evidence="1">
    <location>
        <begin position="143"/>
        <end position="181"/>
    </location>
</feature>
<evidence type="ECO:0000256" key="1">
    <source>
        <dbReference type="SAM" id="MobiDB-lite"/>
    </source>
</evidence>
<name>A0A0A9XQS3_LYGHE</name>
<feature type="compositionally biased region" description="Basic residues" evidence="1">
    <location>
        <begin position="218"/>
        <end position="229"/>
    </location>
</feature>
<feature type="region of interest" description="Disordered" evidence="1">
    <location>
        <begin position="203"/>
        <end position="238"/>
    </location>
</feature>
<feature type="compositionally biased region" description="Basic and acidic residues" evidence="1">
    <location>
        <begin position="167"/>
        <end position="181"/>
    </location>
</feature>
<gene>
    <name evidence="2" type="primary">US1</name>
    <name evidence="2" type="ORF">CM83_99274</name>
</gene>
<reference evidence="2" key="2">
    <citation type="submission" date="2014-07" db="EMBL/GenBank/DDBJ databases">
        <authorList>
            <person name="Hull J."/>
        </authorList>
    </citation>
    <scope>NUCLEOTIDE SEQUENCE</scope>
</reference>
<dbReference type="EMBL" id="GBHO01021623">
    <property type="protein sequence ID" value="JAG21981.1"/>
    <property type="molecule type" value="Transcribed_RNA"/>
</dbReference>
<evidence type="ECO:0000313" key="2">
    <source>
        <dbReference type="EMBL" id="JAG21981.1"/>
    </source>
</evidence>
<accession>A0A0A9XQS3</accession>
<feature type="non-terminal residue" evidence="2">
    <location>
        <position position="1"/>
    </location>
</feature>
<organism evidence="2">
    <name type="scientific">Lygus hesperus</name>
    <name type="common">Western plant bug</name>
    <dbReference type="NCBI Taxonomy" id="30085"/>
    <lineage>
        <taxon>Eukaryota</taxon>
        <taxon>Metazoa</taxon>
        <taxon>Ecdysozoa</taxon>
        <taxon>Arthropoda</taxon>
        <taxon>Hexapoda</taxon>
        <taxon>Insecta</taxon>
        <taxon>Pterygota</taxon>
        <taxon>Neoptera</taxon>
        <taxon>Paraneoptera</taxon>
        <taxon>Hemiptera</taxon>
        <taxon>Heteroptera</taxon>
        <taxon>Panheteroptera</taxon>
        <taxon>Cimicomorpha</taxon>
        <taxon>Miridae</taxon>
        <taxon>Mirini</taxon>
        <taxon>Lygus</taxon>
    </lineage>
</organism>
<protein>
    <submittedName>
        <fullName evidence="2">Transcriptional regulator ICP22</fullName>
    </submittedName>
</protein>
<reference evidence="2" key="1">
    <citation type="journal article" date="2014" name="PLoS ONE">
        <title>Transcriptome-Based Identification of ABC Transporters in the Western Tarnished Plant Bug Lygus hesperus.</title>
        <authorList>
            <person name="Hull J.J."/>
            <person name="Chaney K."/>
            <person name="Geib S.M."/>
            <person name="Fabrick J.A."/>
            <person name="Brent C.S."/>
            <person name="Walsh D."/>
            <person name="Lavine L.C."/>
        </authorList>
    </citation>
    <scope>NUCLEOTIDE SEQUENCE</scope>
</reference>
<dbReference type="AlphaFoldDB" id="A0A0A9XQS3"/>
<feature type="non-terminal residue" evidence="2">
    <location>
        <position position="340"/>
    </location>
</feature>